<protein>
    <recommendedName>
        <fullName evidence="4">TonB-dependent receptor plug domain-containing protein</fullName>
    </recommendedName>
</protein>
<proteinExistence type="predicted"/>
<reference evidence="3" key="1">
    <citation type="journal article" date="2019" name="Int. J. Syst. Evol. Microbiol.">
        <title>The Global Catalogue of Microorganisms (GCM) 10K type strain sequencing project: providing services to taxonomists for standard genome sequencing and annotation.</title>
        <authorList>
            <consortium name="The Broad Institute Genomics Platform"/>
            <consortium name="The Broad Institute Genome Sequencing Center for Infectious Disease"/>
            <person name="Wu L."/>
            <person name="Ma J."/>
        </authorList>
    </citation>
    <scope>NUCLEOTIDE SEQUENCE [LARGE SCALE GENOMIC DNA]</scope>
    <source>
        <strain evidence="3">JCM 19635</strain>
    </source>
</reference>
<dbReference type="RefSeq" id="WP_380204447.1">
    <property type="nucleotide sequence ID" value="NZ_JBHTEK010000001.1"/>
</dbReference>
<evidence type="ECO:0008006" key="4">
    <source>
        <dbReference type="Google" id="ProtNLM"/>
    </source>
</evidence>
<name>A0ABW2U750_9BACT</name>
<evidence type="ECO:0000256" key="1">
    <source>
        <dbReference type="SAM" id="MobiDB-lite"/>
    </source>
</evidence>
<dbReference type="EMBL" id="JBHTEK010000001">
    <property type="protein sequence ID" value="MFC7668919.1"/>
    <property type="molecule type" value="Genomic_DNA"/>
</dbReference>
<keyword evidence="3" id="KW-1185">Reference proteome</keyword>
<evidence type="ECO:0000313" key="2">
    <source>
        <dbReference type="EMBL" id="MFC7668919.1"/>
    </source>
</evidence>
<dbReference type="Proteomes" id="UP001596513">
    <property type="component" value="Unassembled WGS sequence"/>
</dbReference>
<comment type="caution">
    <text evidence="2">The sequence shown here is derived from an EMBL/GenBank/DDBJ whole genome shotgun (WGS) entry which is preliminary data.</text>
</comment>
<accession>A0ABW2U750</accession>
<feature type="region of interest" description="Disordered" evidence="1">
    <location>
        <begin position="51"/>
        <end position="71"/>
    </location>
</feature>
<gene>
    <name evidence="2" type="ORF">ACFQT0_17290</name>
</gene>
<evidence type="ECO:0000313" key="3">
    <source>
        <dbReference type="Proteomes" id="UP001596513"/>
    </source>
</evidence>
<organism evidence="2 3">
    <name type="scientific">Hymenobacter humi</name>
    <dbReference type="NCBI Taxonomy" id="1411620"/>
    <lineage>
        <taxon>Bacteria</taxon>
        <taxon>Pseudomonadati</taxon>
        <taxon>Bacteroidota</taxon>
        <taxon>Cytophagia</taxon>
        <taxon>Cytophagales</taxon>
        <taxon>Hymenobacteraceae</taxon>
        <taxon>Hymenobacter</taxon>
    </lineage>
</organism>
<dbReference type="SUPFAM" id="SSF56935">
    <property type="entry name" value="Porins"/>
    <property type="match status" value="1"/>
</dbReference>
<sequence>MNVEDSPLSAGSTTLDILARAPGVSVGSGDNLNLKGRAGVLVLIDGKRVAMSGTEPGRLSPQPAGRAAQEY</sequence>